<protein>
    <recommendedName>
        <fullName evidence="3">STAS domain-containing protein</fullName>
    </recommendedName>
</protein>
<dbReference type="Proteomes" id="UP001201629">
    <property type="component" value="Unassembled WGS sequence"/>
</dbReference>
<organism evidence="1 2">
    <name type="scientific">Micromonospora trifolii</name>
    <dbReference type="NCBI Taxonomy" id="2911208"/>
    <lineage>
        <taxon>Bacteria</taxon>
        <taxon>Bacillati</taxon>
        <taxon>Actinomycetota</taxon>
        <taxon>Actinomycetes</taxon>
        <taxon>Micromonosporales</taxon>
        <taxon>Micromonosporaceae</taxon>
        <taxon>Micromonospora</taxon>
    </lineage>
</organism>
<evidence type="ECO:0000313" key="1">
    <source>
        <dbReference type="EMBL" id="MCG5446531.1"/>
    </source>
</evidence>
<evidence type="ECO:0000313" key="2">
    <source>
        <dbReference type="Proteomes" id="UP001201629"/>
    </source>
</evidence>
<accession>A0ABS9N9A0</accession>
<gene>
    <name evidence="1" type="ORF">NIE79_005230</name>
</gene>
<dbReference type="RefSeq" id="WP_238681441.1">
    <property type="nucleotide sequence ID" value="NZ_JAKKFD010000053.1"/>
</dbReference>
<dbReference type="EMBL" id="JAKKFD010000053">
    <property type="protein sequence ID" value="MCG5446531.1"/>
    <property type="molecule type" value="Genomic_DNA"/>
</dbReference>
<keyword evidence="2" id="KW-1185">Reference proteome</keyword>
<reference evidence="1 2" key="1">
    <citation type="submission" date="2022-01" db="EMBL/GenBank/DDBJ databases">
        <authorList>
            <person name="Riesco R."/>
            <person name="Trujillo M.E."/>
        </authorList>
    </citation>
    <scope>NUCLEOTIDE SEQUENCE [LARGE SCALE GENOMIC DNA]</scope>
    <source>
        <strain evidence="1 2">NIE79</strain>
    </source>
</reference>
<comment type="caution">
    <text evidence="1">The sequence shown here is derived from an EMBL/GenBank/DDBJ whole genome shotgun (WGS) entry which is preliminary data.</text>
</comment>
<proteinExistence type="predicted"/>
<name>A0ABS9N9A0_9ACTN</name>
<sequence>MQPSETRTAADRLDIREVPLGESVDLDRLIQAVSIYGGGPDDDRLTLVDFRRSSTFDVIALLFLLGMVKARLKDDRLTRFRLPQSRAALSALRGAGFLDAASHVTRAPLPLLLAREDVQRLAKPPETLNWGTGTATEQILQDLQHKRVLGLSLHPLGNETDKNRMVENELERWTDPLALALFSQHLKEAAEWDVARVVVHEILANVQEHPQASVAVVAAQMSLPTGRRESADGGLTVAVWDDGKSIVETLRECMVSRGDVRVSPPPDRFTVRVVRSSSIPGPPGHPPLLPSDWSPSLDGDDAELLLASLFPGISRKDPRGRAPDTDRSDIFLGCGLYFLYRHVIDVFRGSLDLYSGSTRLTISAESDPESGAQYLVTVHGGPRVPRISGNLVVARLPTHAG</sequence>
<evidence type="ECO:0008006" key="3">
    <source>
        <dbReference type="Google" id="ProtNLM"/>
    </source>
</evidence>